<comment type="caution">
    <text evidence="2">The sequence shown here is derived from an EMBL/GenBank/DDBJ whole genome shotgun (WGS) entry which is preliminary data.</text>
</comment>
<sequence length="147" mass="15841">MAEGMVTGMMRLSASNYMSWKLRMEDILYVKDMYDPLGNEAGGDAKAGGDTVLHGSGGTSRGCGHPRRGCRTLRWECGWSSGDKDEVGVPVEKGCKRVVSKGEQQTPKLQEGSTDGSLGCTQPKDVRNRFFPYGYGGGDLLGSTPIR</sequence>
<protein>
    <submittedName>
        <fullName evidence="2">Uncharacterized protein</fullName>
    </submittedName>
</protein>
<proteinExistence type="predicted"/>
<feature type="region of interest" description="Disordered" evidence="1">
    <location>
        <begin position="99"/>
        <end position="121"/>
    </location>
</feature>
<name>A0A6A1WAU8_9ROSI</name>
<feature type="compositionally biased region" description="Polar residues" evidence="1">
    <location>
        <begin position="102"/>
        <end position="120"/>
    </location>
</feature>
<accession>A0A6A1WAU8</accession>
<organism evidence="2 3">
    <name type="scientific">Morella rubra</name>
    <name type="common">Chinese bayberry</name>
    <dbReference type="NCBI Taxonomy" id="262757"/>
    <lineage>
        <taxon>Eukaryota</taxon>
        <taxon>Viridiplantae</taxon>
        <taxon>Streptophyta</taxon>
        <taxon>Embryophyta</taxon>
        <taxon>Tracheophyta</taxon>
        <taxon>Spermatophyta</taxon>
        <taxon>Magnoliopsida</taxon>
        <taxon>eudicotyledons</taxon>
        <taxon>Gunneridae</taxon>
        <taxon>Pentapetalae</taxon>
        <taxon>rosids</taxon>
        <taxon>fabids</taxon>
        <taxon>Fagales</taxon>
        <taxon>Myricaceae</taxon>
        <taxon>Morella</taxon>
    </lineage>
</organism>
<dbReference type="AlphaFoldDB" id="A0A6A1WAU8"/>
<evidence type="ECO:0000256" key="1">
    <source>
        <dbReference type="SAM" id="MobiDB-lite"/>
    </source>
</evidence>
<evidence type="ECO:0000313" key="3">
    <source>
        <dbReference type="Proteomes" id="UP000516437"/>
    </source>
</evidence>
<reference evidence="2 3" key="1">
    <citation type="journal article" date="2019" name="Plant Biotechnol. J.">
        <title>The red bayberry genome and genetic basis of sex determination.</title>
        <authorList>
            <person name="Jia H.M."/>
            <person name="Jia H.J."/>
            <person name="Cai Q.L."/>
            <person name="Wang Y."/>
            <person name="Zhao H.B."/>
            <person name="Yang W.F."/>
            <person name="Wang G.Y."/>
            <person name="Li Y.H."/>
            <person name="Zhan D.L."/>
            <person name="Shen Y.T."/>
            <person name="Niu Q.F."/>
            <person name="Chang L."/>
            <person name="Qiu J."/>
            <person name="Zhao L."/>
            <person name="Xie H.B."/>
            <person name="Fu W.Y."/>
            <person name="Jin J."/>
            <person name="Li X.W."/>
            <person name="Jiao Y."/>
            <person name="Zhou C.C."/>
            <person name="Tu T."/>
            <person name="Chai C.Y."/>
            <person name="Gao J.L."/>
            <person name="Fan L.J."/>
            <person name="van de Weg E."/>
            <person name="Wang J.Y."/>
            <person name="Gao Z.S."/>
        </authorList>
    </citation>
    <scope>NUCLEOTIDE SEQUENCE [LARGE SCALE GENOMIC DNA]</scope>
    <source>
        <tissue evidence="2">Leaves</tissue>
    </source>
</reference>
<dbReference type="EMBL" id="RXIC02000020">
    <property type="protein sequence ID" value="KAB1221446.1"/>
    <property type="molecule type" value="Genomic_DNA"/>
</dbReference>
<keyword evidence="3" id="KW-1185">Reference proteome</keyword>
<evidence type="ECO:0000313" key="2">
    <source>
        <dbReference type="EMBL" id="KAB1221446.1"/>
    </source>
</evidence>
<dbReference type="Proteomes" id="UP000516437">
    <property type="component" value="Chromosome 2"/>
</dbReference>
<gene>
    <name evidence="2" type="ORF">CJ030_MR2G013170</name>
</gene>